<sequence>MTVTRTILTGLALLGAVATGCTAEPAVEPVARPMEEAPVPRTPAQPLRTERVDAPECFAGHGASAYRLPGTGDARLVTLGRGRTGVVFAPISWGDACEWAPEAVRLARAGHRVVTFDWGPDRRETVSAATRLLREQGAAETAWVGGCMGGNVMLGMAADARPAGVAAASPLPSLGGLGDGRDGYRGEIFVLGTTDDPLVAESELREAAGRYDGAELTVLPGTEHAAEMFTGPRAADARRALDAFLARTFAS</sequence>
<keyword evidence="1" id="KW-0732">Signal</keyword>
<protein>
    <recommendedName>
        <fullName evidence="4">Alpha/beta hydrolase</fullName>
    </recommendedName>
</protein>
<dbReference type="RefSeq" id="WP_378295796.1">
    <property type="nucleotide sequence ID" value="NZ_JBHTJA010000001.1"/>
</dbReference>
<evidence type="ECO:0000313" key="3">
    <source>
        <dbReference type="Proteomes" id="UP001596972"/>
    </source>
</evidence>
<feature type="chain" id="PRO_5045929173" description="Alpha/beta hydrolase" evidence="1">
    <location>
        <begin position="24"/>
        <end position="251"/>
    </location>
</feature>
<evidence type="ECO:0000313" key="2">
    <source>
        <dbReference type="EMBL" id="MFD0899003.1"/>
    </source>
</evidence>
<organism evidence="2 3">
    <name type="scientific">Actinomadura sediminis</name>
    <dbReference type="NCBI Taxonomy" id="1038904"/>
    <lineage>
        <taxon>Bacteria</taxon>
        <taxon>Bacillati</taxon>
        <taxon>Actinomycetota</taxon>
        <taxon>Actinomycetes</taxon>
        <taxon>Streptosporangiales</taxon>
        <taxon>Thermomonosporaceae</taxon>
        <taxon>Actinomadura</taxon>
    </lineage>
</organism>
<feature type="signal peptide" evidence="1">
    <location>
        <begin position="1"/>
        <end position="23"/>
    </location>
</feature>
<dbReference type="PROSITE" id="PS51257">
    <property type="entry name" value="PROKAR_LIPOPROTEIN"/>
    <property type="match status" value="1"/>
</dbReference>
<reference evidence="3" key="1">
    <citation type="journal article" date="2019" name="Int. J. Syst. Evol. Microbiol.">
        <title>The Global Catalogue of Microorganisms (GCM) 10K type strain sequencing project: providing services to taxonomists for standard genome sequencing and annotation.</title>
        <authorList>
            <consortium name="The Broad Institute Genomics Platform"/>
            <consortium name="The Broad Institute Genome Sequencing Center for Infectious Disease"/>
            <person name="Wu L."/>
            <person name="Ma J."/>
        </authorList>
    </citation>
    <scope>NUCLEOTIDE SEQUENCE [LARGE SCALE GENOMIC DNA]</scope>
    <source>
        <strain evidence="3">JCM 31202</strain>
    </source>
</reference>
<gene>
    <name evidence="2" type="ORF">ACFQ11_01170</name>
</gene>
<dbReference type="InterPro" id="IPR029058">
    <property type="entry name" value="AB_hydrolase_fold"/>
</dbReference>
<dbReference type="SUPFAM" id="SSF53474">
    <property type="entry name" value="alpha/beta-Hydrolases"/>
    <property type="match status" value="1"/>
</dbReference>
<keyword evidence="3" id="KW-1185">Reference proteome</keyword>
<accession>A0ABW3EF78</accession>
<dbReference type="Gene3D" id="3.40.50.1820">
    <property type="entry name" value="alpha/beta hydrolase"/>
    <property type="match status" value="1"/>
</dbReference>
<dbReference type="EMBL" id="JBHTJA010000001">
    <property type="protein sequence ID" value="MFD0899003.1"/>
    <property type="molecule type" value="Genomic_DNA"/>
</dbReference>
<proteinExistence type="predicted"/>
<evidence type="ECO:0008006" key="4">
    <source>
        <dbReference type="Google" id="ProtNLM"/>
    </source>
</evidence>
<dbReference type="Proteomes" id="UP001596972">
    <property type="component" value="Unassembled WGS sequence"/>
</dbReference>
<name>A0ABW3EF78_9ACTN</name>
<evidence type="ECO:0000256" key="1">
    <source>
        <dbReference type="SAM" id="SignalP"/>
    </source>
</evidence>
<comment type="caution">
    <text evidence="2">The sequence shown here is derived from an EMBL/GenBank/DDBJ whole genome shotgun (WGS) entry which is preliminary data.</text>
</comment>